<comment type="caution">
    <text evidence="1">The sequence shown here is derived from an EMBL/GenBank/DDBJ whole genome shotgun (WGS) entry which is preliminary data.</text>
</comment>
<name>A0AAV1TXE1_9STRA</name>
<proteinExistence type="predicted"/>
<gene>
    <name evidence="1" type="ORF">PM001_LOCUS10844</name>
</gene>
<dbReference type="EMBL" id="CAKLBY020000087">
    <property type="protein sequence ID" value="CAK7925694.1"/>
    <property type="molecule type" value="Genomic_DNA"/>
</dbReference>
<dbReference type="AlphaFoldDB" id="A0AAV1TXE1"/>
<organism evidence="1 2">
    <name type="scientific">Peronospora matthiolae</name>
    <dbReference type="NCBI Taxonomy" id="2874970"/>
    <lineage>
        <taxon>Eukaryota</taxon>
        <taxon>Sar</taxon>
        <taxon>Stramenopiles</taxon>
        <taxon>Oomycota</taxon>
        <taxon>Peronosporomycetes</taxon>
        <taxon>Peronosporales</taxon>
        <taxon>Peronosporaceae</taxon>
        <taxon>Peronospora</taxon>
    </lineage>
</organism>
<dbReference type="Proteomes" id="UP001162060">
    <property type="component" value="Unassembled WGS sequence"/>
</dbReference>
<evidence type="ECO:0000313" key="2">
    <source>
        <dbReference type="Proteomes" id="UP001162060"/>
    </source>
</evidence>
<evidence type="ECO:0000313" key="1">
    <source>
        <dbReference type="EMBL" id="CAK7925694.1"/>
    </source>
</evidence>
<reference evidence="1" key="1">
    <citation type="submission" date="2024-01" db="EMBL/GenBank/DDBJ databases">
        <authorList>
            <person name="Webb A."/>
        </authorList>
    </citation>
    <scope>NUCLEOTIDE SEQUENCE</scope>
    <source>
        <strain evidence="1">Pm1</strain>
    </source>
</reference>
<sequence>MEISVAGSGSLARSVGVKDILLTIVFFVCRACGEMHDPGKCPMEEFYNMIRQWYVPNKHAGMLPEKAEKMLN</sequence>
<accession>A0AAV1TXE1</accession>
<protein>
    <submittedName>
        <fullName evidence="1">Uncharacterized protein</fullName>
    </submittedName>
</protein>